<protein>
    <submittedName>
        <fullName evidence="5">Pentatricopeptide repeat-containing family protein</fullName>
    </submittedName>
</protein>
<organism evidence="5 6">
    <name type="scientific">Striga asiatica</name>
    <name type="common">Asiatic witchweed</name>
    <name type="synonym">Buchnera asiatica</name>
    <dbReference type="NCBI Taxonomy" id="4170"/>
    <lineage>
        <taxon>Eukaryota</taxon>
        <taxon>Viridiplantae</taxon>
        <taxon>Streptophyta</taxon>
        <taxon>Embryophyta</taxon>
        <taxon>Tracheophyta</taxon>
        <taxon>Spermatophyta</taxon>
        <taxon>Magnoliopsida</taxon>
        <taxon>eudicotyledons</taxon>
        <taxon>Gunneridae</taxon>
        <taxon>Pentapetalae</taxon>
        <taxon>asterids</taxon>
        <taxon>lamiids</taxon>
        <taxon>Lamiales</taxon>
        <taxon>Orobanchaceae</taxon>
        <taxon>Buchnereae</taxon>
        <taxon>Striga</taxon>
    </lineage>
</organism>
<dbReference type="Proteomes" id="UP000325081">
    <property type="component" value="Unassembled WGS sequence"/>
</dbReference>
<evidence type="ECO:0000259" key="4">
    <source>
        <dbReference type="Pfam" id="PF14432"/>
    </source>
</evidence>
<keyword evidence="2" id="KW-0677">Repeat</keyword>
<dbReference type="Gene3D" id="1.25.40.10">
    <property type="entry name" value="Tetratricopeptide repeat domain"/>
    <property type="match status" value="4"/>
</dbReference>
<dbReference type="EMBL" id="BKCP01001114">
    <property type="protein sequence ID" value="GER26741.1"/>
    <property type="molecule type" value="Genomic_DNA"/>
</dbReference>
<dbReference type="Pfam" id="PF13041">
    <property type="entry name" value="PPR_2"/>
    <property type="match status" value="2"/>
</dbReference>
<feature type="domain" description="DYW" evidence="4">
    <location>
        <begin position="547"/>
        <end position="639"/>
    </location>
</feature>
<name>A0A5A7P2H5_STRAF</name>
<dbReference type="Pfam" id="PF01535">
    <property type="entry name" value="PPR"/>
    <property type="match status" value="2"/>
</dbReference>
<comment type="similarity">
    <text evidence="1">Belongs to the PPR family. PCMP-H subfamily.</text>
</comment>
<dbReference type="GO" id="GO:0009451">
    <property type="term" value="P:RNA modification"/>
    <property type="evidence" value="ECO:0007669"/>
    <property type="project" value="InterPro"/>
</dbReference>
<dbReference type="InterPro" id="IPR032867">
    <property type="entry name" value="DYW_dom"/>
</dbReference>
<dbReference type="NCBIfam" id="TIGR00756">
    <property type="entry name" value="PPR"/>
    <property type="match status" value="4"/>
</dbReference>
<dbReference type="InterPro" id="IPR011990">
    <property type="entry name" value="TPR-like_helical_dom_sf"/>
</dbReference>
<dbReference type="AlphaFoldDB" id="A0A5A7P2H5"/>
<dbReference type="FunFam" id="1.25.40.10:FF:000366">
    <property type="entry name" value="Pentatricopeptide (PPR) repeat-containing protein"/>
    <property type="match status" value="1"/>
</dbReference>
<dbReference type="PANTHER" id="PTHR47926">
    <property type="entry name" value="PENTATRICOPEPTIDE REPEAT-CONTAINING PROTEIN"/>
    <property type="match status" value="1"/>
</dbReference>
<dbReference type="InterPro" id="IPR046960">
    <property type="entry name" value="PPR_At4g14850-like_plant"/>
</dbReference>
<accession>A0A5A7P2H5</accession>
<evidence type="ECO:0000256" key="3">
    <source>
        <dbReference type="PROSITE-ProRule" id="PRU00708"/>
    </source>
</evidence>
<evidence type="ECO:0000313" key="6">
    <source>
        <dbReference type="Proteomes" id="UP000325081"/>
    </source>
</evidence>
<feature type="repeat" description="PPR" evidence="3">
    <location>
        <begin position="332"/>
        <end position="366"/>
    </location>
</feature>
<dbReference type="Pfam" id="PF20431">
    <property type="entry name" value="E_motif"/>
    <property type="match status" value="1"/>
</dbReference>
<sequence>MKWPHQVSPKPTVRALLEPILKSHQTSAPPSSYAAVFQALTGTSLLKQGQQLHARFLLSGLRPDAFLSAKMVAMYASSGNIASASAVFHSASNPSTLLFNAIIRGLSLHKLSLETLQVHSRMRSLNFRGDHFTYPFVLKSAADLCFIDLGKSTHGLCLKDGLNSDMYVATSLIDMYVKCGQSVSARRLFDEMPVRDVSSWNALISGYMRNGAIDLATELFNSMPSKNIVSWTTMISGFTQNGLASQALQLFDEMSGKNSNIKPNWVTIMSVLPACGQSSALDLGKKIHNFARENRLDSHPSVQTALVGMYAKCGSLSDARSCFEKLKPSSRSLVTWNSMITAYASHGLGLEAVRTFEDMVKEGVHPDGVTFTGLLSGCSHSGLVDIGLKYFDSMSSVYFVEKRHEHYACTVDLLGRAGRLVEAYDLITKMPLQPEASVWGSLLASARCHRNLELAEMAARRLFVLEPENSGNYVVLSNMYAEAQMWAQVDGLRARLRSGNVKKNPGCSWIEIDGKAYLFLGGDVSHVQTNEIYLLLEEVLEKMKAEGYMPETGFALHDVSEEEKEYSLIMHSEKLAIAFGLINTEPSKVLRITKNLRICGDCHTTVKFISRIYGREIVVRDVNRFHHFREGLCSCDDYW</sequence>
<dbReference type="GO" id="GO:0008270">
    <property type="term" value="F:zinc ion binding"/>
    <property type="evidence" value="ECO:0007669"/>
    <property type="project" value="InterPro"/>
</dbReference>
<dbReference type="GO" id="GO:0003723">
    <property type="term" value="F:RNA binding"/>
    <property type="evidence" value="ECO:0007669"/>
    <property type="project" value="InterPro"/>
</dbReference>
<dbReference type="FunFam" id="1.25.40.10:FF:000031">
    <property type="entry name" value="Pentatricopeptide repeat-containing protein mitochondrial"/>
    <property type="match status" value="1"/>
</dbReference>
<reference evidence="6" key="1">
    <citation type="journal article" date="2019" name="Curr. Biol.">
        <title>Genome Sequence of Striga asiatica Provides Insight into the Evolution of Plant Parasitism.</title>
        <authorList>
            <person name="Yoshida S."/>
            <person name="Kim S."/>
            <person name="Wafula E.K."/>
            <person name="Tanskanen J."/>
            <person name="Kim Y.M."/>
            <person name="Honaas L."/>
            <person name="Yang Z."/>
            <person name="Spallek T."/>
            <person name="Conn C.E."/>
            <person name="Ichihashi Y."/>
            <person name="Cheong K."/>
            <person name="Cui S."/>
            <person name="Der J.P."/>
            <person name="Gundlach H."/>
            <person name="Jiao Y."/>
            <person name="Hori C."/>
            <person name="Ishida J.K."/>
            <person name="Kasahara H."/>
            <person name="Kiba T."/>
            <person name="Kim M.S."/>
            <person name="Koo N."/>
            <person name="Laohavisit A."/>
            <person name="Lee Y.H."/>
            <person name="Lumba S."/>
            <person name="McCourt P."/>
            <person name="Mortimer J.C."/>
            <person name="Mutuku J.M."/>
            <person name="Nomura T."/>
            <person name="Sasaki-Sekimoto Y."/>
            <person name="Seto Y."/>
            <person name="Wang Y."/>
            <person name="Wakatake T."/>
            <person name="Sakakibara H."/>
            <person name="Demura T."/>
            <person name="Yamaguchi S."/>
            <person name="Yoneyama K."/>
            <person name="Manabe R.I."/>
            <person name="Nelson D.C."/>
            <person name="Schulman A.H."/>
            <person name="Timko M.P."/>
            <person name="dePamphilis C.W."/>
            <person name="Choi D."/>
            <person name="Shirasu K."/>
        </authorList>
    </citation>
    <scope>NUCLEOTIDE SEQUENCE [LARGE SCALE GENOMIC DNA]</scope>
    <source>
        <strain evidence="6">cv. UVA1</strain>
    </source>
</reference>
<dbReference type="InterPro" id="IPR002885">
    <property type="entry name" value="PPR_rpt"/>
</dbReference>
<dbReference type="PANTHER" id="PTHR47926:SF540">
    <property type="entry name" value="PENTATRICOPEPTIDE REPEAT-CONTAINING PROTEIN"/>
    <property type="match status" value="1"/>
</dbReference>
<proteinExistence type="inferred from homology"/>
<feature type="repeat" description="PPR" evidence="3">
    <location>
        <begin position="196"/>
        <end position="230"/>
    </location>
</feature>
<dbReference type="InterPro" id="IPR046848">
    <property type="entry name" value="E_motif"/>
</dbReference>
<evidence type="ECO:0000256" key="2">
    <source>
        <dbReference type="ARBA" id="ARBA00022737"/>
    </source>
</evidence>
<gene>
    <name evidence="5" type="ORF">STAS_02395</name>
</gene>
<keyword evidence="6" id="KW-1185">Reference proteome</keyword>
<dbReference type="Pfam" id="PF14432">
    <property type="entry name" value="DYW_deaminase"/>
    <property type="match status" value="1"/>
</dbReference>
<comment type="caution">
    <text evidence="5">The sequence shown here is derived from an EMBL/GenBank/DDBJ whole genome shotgun (WGS) entry which is preliminary data.</text>
</comment>
<dbReference type="FunFam" id="1.25.40.10:FF:000344">
    <property type="entry name" value="Pentatricopeptide repeat-containing protein"/>
    <property type="match status" value="1"/>
</dbReference>
<dbReference type="OrthoDB" id="185373at2759"/>
<dbReference type="PROSITE" id="PS51375">
    <property type="entry name" value="PPR"/>
    <property type="match status" value="2"/>
</dbReference>
<evidence type="ECO:0000313" key="5">
    <source>
        <dbReference type="EMBL" id="GER26741.1"/>
    </source>
</evidence>
<evidence type="ECO:0000256" key="1">
    <source>
        <dbReference type="ARBA" id="ARBA00006643"/>
    </source>
</evidence>